<dbReference type="EMBL" id="CP010028">
    <property type="protein sequence ID" value="AIZ44479.1"/>
    <property type="molecule type" value="Genomic_DNA"/>
</dbReference>
<dbReference type="KEGG" id="dsw:QR90_04275"/>
<reference evidence="3" key="1">
    <citation type="submission" date="2014-11" db="EMBL/GenBank/DDBJ databases">
        <title>Hymenobacter sp. DG25B genome submission.</title>
        <authorList>
            <person name="Jung H.-Y."/>
            <person name="Kim M.K."/>
            <person name="Srinivasan S."/>
            <person name="Lim S."/>
        </authorList>
    </citation>
    <scope>NUCLEOTIDE SEQUENCE [LARGE SCALE GENOMIC DNA]</scope>
    <source>
        <strain evidence="3">DY59</strain>
    </source>
</reference>
<proteinExistence type="predicted"/>
<evidence type="ECO:0000313" key="3">
    <source>
        <dbReference type="Proteomes" id="UP000030634"/>
    </source>
</evidence>
<protein>
    <submittedName>
        <fullName evidence="2">Uncharacterized protein</fullName>
    </submittedName>
</protein>
<dbReference type="HOGENOM" id="CLU_2492694_0_0_0"/>
<dbReference type="STRING" id="1182571.QR90_04275"/>
<keyword evidence="1" id="KW-1133">Transmembrane helix</keyword>
<name>A0A0A7KGX8_9DEIO</name>
<dbReference type="Proteomes" id="UP000030634">
    <property type="component" value="Chromosome"/>
</dbReference>
<evidence type="ECO:0000256" key="1">
    <source>
        <dbReference type="SAM" id="Phobius"/>
    </source>
</evidence>
<gene>
    <name evidence="2" type="ORF">QR90_04275</name>
</gene>
<dbReference type="RefSeq" id="WP_039682488.1">
    <property type="nucleotide sequence ID" value="NZ_CP010028.1"/>
</dbReference>
<organism evidence="2 3">
    <name type="scientific">Deinococcus radiopugnans</name>
    <dbReference type="NCBI Taxonomy" id="57497"/>
    <lineage>
        <taxon>Bacteria</taxon>
        <taxon>Thermotogati</taxon>
        <taxon>Deinococcota</taxon>
        <taxon>Deinococci</taxon>
        <taxon>Deinococcales</taxon>
        <taxon>Deinococcaceae</taxon>
        <taxon>Deinococcus</taxon>
    </lineage>
</organism>
<evidence type="ECO:0000313" key="2">
    <source>
        <dbReference type="EMBL" id="AIZ44479.1"/>
    </source>
</evidence>
<sequence length="86" mass="8885">MGAKVSRATLKGPLLLDLVVCLKTSLLAAGREHLLVGAACAVTIASLGFGLPRRLAQRITVGVLIAFALLLMLGSVYLNCLGPSLL</sequence>
<accession>A0A0A7KGX8</accession>
<keyword evidence="1" id="KW-0812">Transmembrane</keyword>
<keyword evidence="1" id="KW-0472">Membrane</keyword>
<dbReference type="AlphaFoldDB" id="A0A0A7KGX8"/>
<feature type="transmembrane region" description="Helical" evidence="1">
    <location>
        <begin position="35"/>
        <end position="52"/>
    </location>
</feature>
<feature type="transmembrane region" description="Helical" evidence="1">
    <location>
        <begin position="59"/>
        <end position="78"/>
    </location>
</feature>